<keyword evidence="7" id="KW-1185">Reference proteome</keyword>
<sequence>MTDHADGFEHDEVLIRRGSRSELPIVVAVHSTAAGPAVGGCRLWTYPDWRAGLADALDLSAAMTVKCAVAGLPRGGGKTVLPLPPGLRLDPDRRRALFLDVGDAVEELDGRYFIGEDVGTAGPDLLAMAERTGRVMGLPVEHGGVGEPAAPTAAGVVAAIGATCDVVFGTADPAGLRFAVHGLGQVGGRVARWLVERGAVVTGADVDPTRRVPGVATTDPYSLLDLDTDVLVPASLGHLLTRDVVSRLRCRAVVGPANNQLADPSVGELLVERGITWAPDVVVNGGGAIYVVLRETAGAGHEEAMARVGAIGDTVREVLGDAARTGTTPSAAVSELVRRRTA</sequence>
<keyword evidence="2 4" id="KW-0560">Oxidoreductase</keyword>
<gene>
    <name evidence="6" type="ORF">KDL28_25090</name>
</gene>
<dbReference type="InterPro" id="IPR046346">
    <property type="entry name" value="Aminoacid_DH-like_N_sf"/>
</dbReference>
<dbReference type="Proteomes" id="UP001165283">
    <property type="component" value="Unassembled WGS sequence"/>
</dbReference>
<feature type="domain" description="Glutamate/phenylalanine/leucine/valine/L-tryptophan dehydrogenase C-terminal" evidence="5">
    <location>
        <begin position="146"/>
        <end position="340"/>
    </location>
</feature>
<dbReference type="SUPFAM" id="SSF53223">
    <property type="entry name" value="Aminoacid dehydrogenase-like, N-terminal domain"/>
    <property type="match status" value="1"/>
</dbReference>
<dbReference type="Pfam" id="PF02812">
    <property type="entry name" value="ELFV_dehydrog_N"/>
    <property type="match status" value="1"/>
</dbReference>
<dbReference type="InterPro" id="IPR006097">
    <property type="entry name" value="Glu/Leu/Phe/Val/Trp_DH_dimer"/>
</dbReference>
<protein>
    <submittedName>
        <fullName evidence="6">Glu/Leu/Phe/Val dehydrogenase family protein</fullName>
    </submittedName>
</protein>
<dbReference type="PANTHER" id="PTHR42722:SF1">
    <property type="entry name" value="VALINE DEHYDROGENASE"/>
    <property type="match status" value="1"/>
</dbReference>
<dbReference type="PANTHER" id="PTHR42722">
    <property type="entry name" value="LEUCINE DEHYDROGENASE"/>
    <property type="match status" value="1"/>
</dbReference>
<dbReference type="SUPFAM" id="SSF51735">
    <property type="entry name" value="NAD(P)-binding Rossmann-fold domains"/>
    <property type="match status" value="1"/>
</dbReference>
<evidence type="ECO:0000256" key="3">
    <source>
        <dbReference type="ARBA" id="ARBA00023027"/>
    </source>
</evidence>
<dbReference type="SMART" id="SM00839">
    <property type="entry name" value="ELFV_dehydrog"/>
    <property type="match status" value="1"/>
</dbReference>
<dbReference type="InterPro" id="IPR036291">
    <property type="entry name" value="NAD(P)-bd_dom_sf"/>
</dbReference>
<dbReference type="RefSeq" id="WP_252442194.1">
    <property type="nucleotide sequence ID" value="NZ_JAGSOV010000053.1"/>
</dbReference>
<evidence type="ECO:0000313" key="6">
    <source>
        <dbReference type="EMBL" id="MCO1658344.1"/>
    </source>
</evidence>
<dbReference type="EMBL" id="JAGSOV010000053">
    <property type="protein sequence ID" value="MCO1658344.1"/>
    <property type="molecule type" value="Genomic_DNA"/>
</dbReference>
<accession>A0ABT1A5Q7</accession>
<dbReference type="InterPro" id="IPR006095">
    <property type="entry name" value="Glu/Leu/Phe/Val/Trp_DH"/>
</dbReference>
<evidence type="ECO:0000313" key="7">
    <source>
        <dbReference type="Proteomes" id="UP001165283"/>
    </source>
</evidence>
<comment type="similarity">
    <text evidence="1 4">Belongs to the Glu/Leu/Phe/Val dehydrogenases family.</text>
</comment>
<dbReference type="Gene3D" id="3.40.50.10860">
    <property type="entry name" value="Leucine Dehydrogenase, chain A, domain 1"/>
    <property type="match status" value="1"/>
</dbReference>
<dbReference type="PIRSF" id="PIRSF000188">
    <property type="entry name" value="Phe_leu_dh"/>
    <property type="match status" value="1"/>
</dbReference>
<comment type="caution">
    <text evidence="6">The sequence shown here is derived from an EMBL/GenBank/DDBJ whole genome shotgun (WGS) entry which is preliminary data.</text>
</comment>
<dbReference type="Gene3D" id="3.40.50.720">
    <property type="entry name" value="NAD(P)-binding Rossmann-like Domain"/>
    <property type="match status" value="1"/>
</dbReference>
<evidence type="ECO:0000256" key="4">
    <source>
        <dbReference type="RuleBase" id="RU004417"/>
    </source>
</evidence>
<dbReference type="PRINTS" id="PR00082">
    <property type="entry name" value="GLFDHDRGNASE"/>
</dbReference>
<organism evidence="6 7">
    <name type="scientific">Pseudonocardia humida</name>
    <dbReference type="NCBI Taxonomy" id="2800819"/>
    <lineage>
        <taxon>Bacteria</taxon>
        <taxon>Bacillati</taxon>
        <taxon>Actinomycetota</taxon>
        <taxon>Actinomycetes</taxon>
        <taxon>Pseudonocardiales</taxon>
        <taxon>Pseudonocardiaceae</taxon>
        <taxon>Pseudonocardia</taxon>
    </lineage>
</organism>
<proteinExistence type="inferred from homology"/>
<keyword evidence="3" id="KW-0520">NAD</keyword>
<evidence type="ECO:0000256" key="2">
    <source>
        <dbReference type="ARBA" id="ARBA00023002"/>
    </source>
</evidence>
<reference evidence="6" key="1">
    <citation type="submission" date="2021-04" db="EMBL/GenBank/DDBJ databases">
        <title>Pseudonocardia sp. nov., isolated from sandy soil of mangrove forest.</title>
        <authorList>
            <person name="Zan Z."/>
            <person name="Huang R."/>
            <person name="Liu W."/>
        </authorList>
    </citation>
    <scope>NUCLEOTIDE SEQUENCE</scope>
    <source>
        <strain evidence="6">S2-4</strain>
    </source>
</reference>
<name>A0ABT1A5Q7_9PSEU</name>
<evidence type="ECO:0000259" key="5">
    <source>
        <dbReference type="SMART" id="SM00839"/>
    </source>
</evidence>
<dbReference type="InterPro" id="IPR006096">
    <property type="entry name" value="Glu/Leu/Phe/Val/Trp_DH_C"/>
</dbReference>
<evidence type="ECO:0000256" key="1">
    <source>
        <dbReference type="ARBA" id="ARBA00006382"/>
    </source>
</evidence>
<dbReference type="Pfam" id="PF00208">
    <property type="entry name" value="ELFV_dehydrog"/>
    <property type="match status" value="1"/>
</dbReference>
<dbReference type="InterPro" id="IPR016211">
    <property type="entry name" value="Glu/Phe/Leu/Val/Trp_DH_bac/arc"/>
</dbReference>